<evidence type="ECO:0000256" key="8">
    <source>
        <dbReference type="ARBA" id="ARBA00022679"/>
    </source>
</evidence>
<dbReference type="InterPro" id="IPR008829">
    <property type="entry name" value="SepSecS/SepCysS"/>
</dbReference>
<dbReference type="UniPathway" id="UPA00906">
    <property type="reaction ID" value="UER00898"/>
</dbReference>
<sequence>MDSNNFLGNCGVGEREGQVASGLVARRHYRLIHGIGRSGDIAAVQPKAAGSSLLNKITNSVVLDVLRFTVRKVKKTYSMLLLTFTCFIFIRVEKKFNRESYMFSSLKGFEPVVIENVLEGDELRTNLEEVERKIEELGAENILCVHSTTSCFAPRVPDRLEELAVLCAKHDIPHIVNNAYGMQSSKCMHLIQQGARVGRIDAFVQSLDKNFMVPVGGAIIAGFDENFIKDISRMYPGRASASPSLDVLITLLTLGANGYKKLLEMYGHLAQELSALAERHGERLLHTPHNPISLAMSLACLQTHSTAAVTQLGSMLFTRQVSGARVVLLGVEQTVSGHTFRGFMSHTDAYPCPYLNAASAIGITRDDITLCIKRLDKCLKSLSKEAPAEKSESGSPAEDVDDQTVP</sequence>
<proteinExistence type="inferred from homology"/>
<comment type="similarity">
    <text evidence="4 18">Belongs to the SepSecS family.</text>
</comment>
<keyword evidence="11 18" id="KW-0648">Protein biosynthesis</keyword>
<keyword evidence="8 18" id="KW-0808">Transferase</keyword>
<evidence type="ECO:0000256" key="4">
    <source>
        <dbReference type="ARBA" id="ARBA00007037"/>
    </source>
</evidence>
<feature type="binding site" evidence="19">
    <location>
        <position position="37"/>
    </location>
    <ligand>
        <name>substrate</name>
    </ligand>
</feature>
<feature type="binding site" evidence="19">
    <location>
        <position position="238"/>
    </location>
    <ligand>
        <name>substrate</name>
    </ligand>
</feature>
<evidence type="ECO:0000256" key="14">
    <source>
        <dbReference type="ARBA" id="ARBA00030669"/>
    </source>
</evidence>
<feature type="modified residue" description="N6-(pyridoxal phosphate)lysine" evidence="20">
    <location>
        <position position="209"/>
    </location>
</feature>
<feature type="binding site" evidence="19">
    <location>
        <position position="38"/>
    </location>
    <ligand>
        <name>substrate</name>
    </ligand>
</feature>
<protein>
    <recommendedName>
        <fullName evidence="6 18">O-phosphoseryl-tRNA(Sec) selenium transferase</fullName>
        <ecNumber evidence="5 18">2.9.1.2</ecNumber>
    </recommendedName>
    <alternativeName>
        <fullName evidence="14 18">Selenocysteine synthase</fullName>
    </alternativeName>
    <alternativeName>
        <fullName evidence="15 18">Selenocysteinyl-tRNA(Sec) synthase</fullName>
    </alternativeName>
    <alternativeName>
        <fullName evidence="16 18">Sep-tRNA:Sec-tRNA synthase</fullName>
    </alternativeName>
</protein>
<feature type="binding site" evidence="19">
    <location>
        <position position="384"/>
    </location>
    <ligand>
        <name>tRNA</name>
        <dbReference type="ChEBI" id="CHEBI:17843"/>
    </ligand>
</feature>
<dbReference type="GO" id="GO:0005737">
    <property type="term" value="C:cytoplasm"/>
    <property type="evidence" value="ECO:0007669"/>
    <property type="project" value="UniProtKB-SubCell"/>
</dbReference>
<dbReference type="Gene3D" id="3.40.640.10">
    <property type="entry name" value="Type I PLP-dependent aspartate aminotransferase-like (Major domain)"/>
    <property type="match status" value="1"/>
</dbReference>
<dbReference type="EC" id="2.9.1.2" evidence="5 18"/>
<feature type="binding site" evidence="19">
    <location>
        <position position="196"/>
    </location>
    <ligand>
        <name>tRNA</name>
        <dbReference type="ChEBI" id="CHEBI:17843"/>
    </ligand>
</feature>
<reference evidence="22" key="1">
    <citation type="submission" date="2025-08" db="UniProtKB">
        <authorList>
            <consortium name="Ensembl"/>
        </authorList>
    </citation>
    <scope>IDENTIFICATION</scope>
</reference>
<evidence type="ECO:0000256" key="10">
    <source>
        <dbReference type="ARBA" id="ARBA00022898"/>
    </source>
</evidence>
<comment type="pathway">
    <text evidence="3 18">Aminoacyl-tRNA biosynthesis; selenocysteinyl-tRNA(Sec) biosynthesis; selenocysteinyl-tRNA(Sec) from L-seryl-tRNA(Sec) (archaeal/eukaryal route): step 2/2.</text>
</comment>
<evidence type="ECO:0000256" key="12">
    <source>
        <dbReference type="ARBA" id="ARBA00023266"/>
    </source>
</evidence>
<dbReference type="GO" id="GO:0001514">
    <property type="term" value="P:selenocysteine incorporation"/>
    <property type="evidence" value="ECO:0007669"/>
    <property type="project" value="TreeGrafter"/>
</dbReference>
<dbReference type="GO" id="GO:0000049">
    <property type="term" value="F:tRNA binding"/>
    <property type="evidence" value="ECO:0007669"/>
    <property type="project" value="UniProtKB-UniRule"/>
</dbReference>
<dbReference type="Ensembl" id="ENSCCRT00020121251.1">
    <property type="protein sequence ID" value="ENSCCRP00020111038.1"/>
    <property type="gene ID" value="ENSCCRG00020050497.1"/>
</dbReference>
<keyword evidence="7 18" id="KW-0820">tRNA-binding</keyword>
<dbReference type="AlphaFoldDB" id="A0A8C2KIU7"/>
<dbReference type="Proteomes" id="UP000694701">
    <property type="component" value="Unplaced"/>
</dbReference>
<feature type="binding site" evidence="19">
    <location>
        <position position="319"/>
    </location>
    <ligand>
        <name>tRNA</name>
        <dbReference type="ChEBI" id="CHEBI:17843"/>
    </ligand>
</feature>
<dbReference type="PIRSF" id="PIRSF017689">
    <property type="entry name" value="SepSecS"/>
    <property type="match status" value="1"/>
</dbReference>
<evidence type="ECO:0000256" key="6">
    <source>
        <dbReference type="ARBA" id="ARBA00021963"/>
    </source>
</evidence>
<evidence type="ECO:0000256" key="11">
    <source>
        <dbReference type="ARBA" id="ARBA00022917"/>
    </source>
</evidence>
<evidence type="ECO:0000256" key="3">
    <source>
        <dbReference type="ARBA" id="ARBA00004822"/>
    </source>
</evidence>
<dbReference type="Pfam" id="PF05889">
    <property type="entry name" value="SepSecS"/>
    <property type="match status" value="1"/>
</dbReference>
<feature type="site" description="May act as a substrate filter by repelling compounds with a negatively charged alpha-carboxylate" evidence="20">
    <location>
        <position position="14"/>
    </location>
</feature>
<accession>A0A8C2KIU7</accession>
<evidence type="ECO:0000256" key="18">
    <source>
        <dbReference type="PIRNR" id="PIRNR017689"/>
    </source>
</evidence>
<dbReference type="SUPFAM" id="SSF53383">
    <property type="entry name" value="PLP-dependent transferases"/>
    <property type="match status" value="1"/>
</dbReference>
<evidence type="ECO:0000313" key="22">
    <source>
        <dbReference type="Ensembl" id="ENSCCRP00020111038.1"/>
    </source>
</evidence>
<evidence type="ECO:0000256" key="5">
    <source>
        <dbReference type="ARBA" id="ARBA00012464"/>
    </source>
</evidence>
<keyword evidence="12 18" id="KW-0711">Selenium</keyword>
<evidence type="ECO:0000313" key="23">
    <source>
        <dbReference type="Proteomes" id="UP000694701"/>
    </source>
</evidence>
<evidence type="ECO:0000256" key="15">
    <source>
        <dbReference type="ARBA" id="ARBA00032048"/>
    </source>
</evidence>
<comment type="cofactor">
    <cofactor evidence="1 18 20">
        <name>pyridoxal 5'-phosphate</name>
        <dbReference type="ChEBI" id="CHEBI:597326"/>
    </cofactor>
</comment>
<evidence type="ECO:0000256" key="2">
    <source>
        <dbReference type="ARBA" id="ARBA00002552"/>
    </source>
</evidence>
<evidence type="ECO:0000256" key="13">
    <source>
        <dbReference type="ARBA" id="ARBA00026053"/>
    </source>
</evidence>
<evidence type="ECO:0000256" key="21">
    <source>
        <dbReference type="SAM" id="MobiDB-lite"/>
    </source>
</evidence>
<dbReference type="GO" id="GO:0001717">
    <property type="term" value="P:conversion of seryl-tRNAsec to selenocys-tRNAsec"/>
    <property type="evidence" value="ECO:0007669"/>
    <property type="project" value="UniProtKB-UniRule"/>
</dbReference>
<dbReference type="InterPro" id="IPR015421">
    <property type="entry name" value="PyrdxlP-dep_Trfase_major"/>
</dbReference>
<comment type="catalytic activity">
    <reaction evidence="17 18">
        <text>O-phospho-L-seryl-tRNA(Sec) + selenophosphate + H2O = L-selenocysteinyl-tRNA(Sec) + 2 phosphate</text>
        <dbReference type="Rhea" id="RHEA:25041"/>
        <dbReference type="Rhea" id="RHEA-COMP:9743"/>
        <dbReference type="Rhea" id="RHEA-COMP:9947"/>
        <dbReference type="ChEBI" id="CHEBI:15377"/>
        <dbReference type="ChEBI" id="CHEBI:16144"/>
        <dbReference type="ChEBI" id="CHEBI:43474"/>
        <dbReference type="ChEBI" id="CHEBI:78551"/>
        <dbReference type="ChEBI" id="CHEBI:78573"/>
        <dbReference type="EC" id="2.9.1.2"/>
    </reaction>
</comment>
<dbReference type="GO" id="GO:0098621">
    <property type="term" value="F:O-phosphoseryl-tRNA(Sec) selenium transferase activity"/>
    <property type="evidence" value="ECO:0007669"/>
    <property type="project" value="UniProtKB-EC"/>
</dbReference>
<feature type="binding site" evidence="19">
    <location>
        <position position="15"/>
    </location>
    <ligand>
        <name>pyridoxal 5'-phosphate</name>
        <dbReference type="ChEBI" id="CHEBI:597326"/>
    </ligand>
</feature>
<comment type="subcellular location">
    <subcellularLocation>
        <location evidence="18">Cytoplasm</location>
    </subcellularLocation>
</comment>
<dbReference type="InterPro" id="IPR019872">
    <property type="entry name" value="Sec-tRNA_Se_transferase"/>
</dbReference>
<keyword evidence="9 18" id="KW-0694">RNA-binding</keyword>
<evidence type="ECO:0000256" key="19">
    <source>
        <dbReference type="PIRSR" id="PIRSR017689-1"/>
    </source>
</evidence>
<keyword evidence="10 18" id="KW-0663">Pyridoxal phosphate</keyword>
<comment type="subunit">
    <text evidence="13">Homotetramer formed by a catalytic dimer and a non-catalytic dimer serving as a binding platform that orients tRNASec for catalysis. Each tetramer binds the CCA ends of two tRNAs which point to the active sites of the catalytic dimer.</text>
</comment>
<organism evidence="22 23">
    <name type="scientific">Cyprinus carpio</name>
    <name type="common">Common carp</name>
    <dbReference type="NCBI Taxonomy" id="7962"/>
    <lineage>
        <taxon>Eukaryota</taxon>
        <taxon>Metazoa</taxon>
        <taxon>Chordata</taxon>
        <taxon>Craniata</taxon>
        <taxon>Vertebrata</taxon>
        <taxon>Euteleostomi</taxon>
        <taxon>Actinopterygii</taxon>
        <taxon>Neopterygii</taxon>
        <taxon>Teleostei</taxon>
        <taxon>Ostariophysi</taxon>
        <taxon>Cypriniformes</taxon>
        <taxon>Cyprinidae</taxon>
        <taxon>Cyprininae</taxon>
        <taxon>Cyprinus</taxon>
    </lineage>
</organism>
<evidence type="ECO:0000256" key="9">
    <source>
        <dbReference type="ARBA" id="ARBA00022884"/>
    </source>
</evidence>
<evidence type="ECO:0000256" key="17">
    <source>
        <dbReference type="ARBA" id="ARBA00048808"/>
    </source>
</evidence>
<dbReference type="PANTHER" id="PTHR12944:SF2">
    <property type="entry name" value="O-PHOSPHOSERYL-TRNA(SEC) SELENIUM TRANSFERASE"/>
    <property type="match status" value="1"/>
</dbReference>
<keyword evidence="18" id="KW-0963">Cytoplasm</keyword>
<dbReference type="NCBIfam" id="TIGR03531">
    <property type="entry name" value="selenium_SpcS"/>
    <property type="match status" value="1"/>
</dbReference>
<name>A0A8C2KIU7_CYPCA</name>
<comment type="function">
    <text evidence="2 18">Converts O-phosphoseryl-tRNA(Sec) to selenocysteinyl-tRNA(Sec) required for selenoprotein biosynthesis.</text>
</comment>
<evidence type="ECO:0000256" key="20">
    <source>
        <dbReference type="PIRSR" id="PIRSR017689-50"/>
    </source>
</evidence>
<evidence type="ECO:0000256" key="16">
    <source>
        <dbReference type="ARBA" id="ARBA00032693"/>
    </source>
</evidence>
<feature type="binding site" evidence="19">
    <location>
        <position position="45"/>
    </location>
    <ligand>
        <name>substrate</name>
    </ligand>
</feature>
<evidence type="ECO:0000256" key="1">
    <source>
        <dbReference type="ARBA" id="ARBA00001933"/>
    </source>
</evidence>
<feature type="region of interest" description="Disordered" evidence="21">
    <location>
        <begin position="384"/>
        <end position="406"/>
    </location>
</feature>
<dbReference type="PANTHER" id="PTHR12944">
    <property type="entry name" value="SOLUBLE LIVER ANTIGEN/LIVER PANCREAS ANTIGEN"/>
    <property type="match status" value="1"/>
</dbReference>
<evidence type="ECO:0000256" key="7">
    <source>
        <dbReference type="ARBA" id="ARBA00022555"/>
    </source>
</evidence>
<dbReference type="InterPro" id="IPR015424">
    <property type="entry name" value="PyrdxlP-dep_Trfase"/>
</dbReference>